<dbReference type="InterPro" id="IPR039353">
    <property type="entry name" value="TF_Adf1"/>
</dbReference>
<dbReference type="PROSITE" id="PS51029">
    <property type="entry name" value="MADF"/>
    <property type="match status" value="1"/>
</dbReference>
<feature type="domain" description="MADF" evidence="1">
    <location>
        <begin position="65"/>
        <end position="163"/>
    </location>
</feature>
<dbReference type="PANTHER" id="PTHR12243">
    <property type="entry name" value="MADF DOMAIN TRANSCRIPTION FACTOR"/>
    <property type="match status" value="1"/>
</dbReference>
<sequence>MFEHFQHKCGYCGWIFRFSTNFLEHDCFKHYIEGEDKIFVDENYVVTLYGAKATESPANDSLDELLIGAVKTRKALYDFRLPAATRTNLRKNSLWKEVSNLLGGALNPEEAKARWKYLRDNYLKARKKMKSYIPSGSDSAAVNVKKTKFRFYDMMAFLSDVLETRQTVSSLSDLTNVNYETPHEENADLFQSRITIQESFQELMLSPTIQEISTSSSSSQNINETSKIPVKNTSRYLTKYIYITITLLNIIQ</sequence>
<evidence type="ECO:0000259" key="1">
    <source>
        <dbReference type="PROSITE" id="PS51029"/>
    </source>
</evidence>
<dbReference type="AlphaFoldDB" id="A0AAW2ENS4"/>
<dbReference type="InterPro" id="IPR006578">
    <property type="entry name" value="MADF-dom"/>
</dbReference>
<evidence type="ECO:0000313" key="2">
    <source>
        <dbReference type="EMBL" id="KAL0103957.1"/>
    </source>
</evidence>
<organism evidence="3 4">
    <name type="scientific">Cardiocondyla obscurior</name>
    <dbReference type="NCBI Taxonomy" id="286306"/>
    <lineage>
        <taxon>Eukaryota</taxon>
        <taxon>Metazoa</taxon>
        <taxon>Ecdysozoa</taxon>
        <taxon>Arthropoda</taxon>
        <taxon>Hexapoda</taxon>
        <taxon>Insecta</taxon>
        <taxon>Pterygota</taxon>
        <taxon>Neoptera</taxon>
        <taxon>Endopterygota</taxon>
        <taxon>Hymenoptera</taxon>
        <taxon>Apocrita</taxon>
        <taxon>Aculeata</taxon>
        <taxon>Formicoidea</taxon>
        <taxon>Formicidae</taxon>
        <taxon>Myrmicinae</taxon>
        <taxon>Cardiocondyla</taxon>
    </lineage>
</organism>
<dbReference type="Proteomes" id="UP001430953">
    <property type="component" value="Unassembled WGS sequence"/>
</dbReference>
<gene>
    <name evidence="2" type="ORF">PUN28_016966</name>
    <name evidence="3" type="ORF">PUN28_016980</name>
</gene>
<comment type="caution">
    <text evidence="3">The sequence shown here is derived from an EMBL/GenBank/DDBJ whole genome shotgun (WGS) entry which is preliminary data.</text>
</comment>
<dbReference type="EMBL" id="JADYXP020000020">
    <property type="protein sequence ID" value="KAL0103957.1"/>
    <property type="molecule type" value="Genomic_DNA"/>
</dbReference>
<keyword evidence="4" id="KW-1185">Reference proteome</keyword>
<dbReference type="GO" id="GO:0005634">
    <property type="term" value="C:nucleus"/>
    <property type="evidence" value="ECO:0007669"/>
    <property type="project" value="TreeGrafter"/>
</dbReference>
<evidence type="ECO:0000313" key="3">
    <source>
        <dbReference type="EMBL" id="KAL0103994.1"/>
    </source>
</evidence>
<dbReference type="Pfam" id="PF10545">
    <property type="entry name" value="MADF_DNA_bdg"/>
    <property type="match status" value="1"/>
</dbReference>
<name>A0AAW2ENS4_9HYME</name>
<proteinExistence type="predicted"/>
<accession>A0AAW2ENS4</accession>
<evidence type="ECO:0000313" key="4">
    <source>
        <dbReference type="Proteomes" id="UP001430953"/>
    </source>
</evidence>
<dbReference type="SMART" id="SM00595">
    <property type="entry name" value="MADF"/>
    <property type="match status" value="1"/>
</dbReference>
<protein>
    <recommendedName>
        <fullName evidence="1">MADF domain-containing protein</fullName>
    </recommendedName>
</protein>
<dbReference type="GO" id="GO:0006357">
    <property type="term" value="P:regulation of transcription by RNA polymerase II"/>
    <property type="evidence" value="ECO:0007669"/>
    <property type="project" value="TreeGrafter"/>
</dbReference>
<dbReference type="GO" id="GO:0005667">
    <property type="term" value="C:transcription regulator complex"/>
    <property type="evidence" value="ECO:0007669"/>
    <property type="project" value="TreeGrafter"/>
</dbReference>
<dbReference type="PANTHER" id="PTHR12243:SF67">
    <property type="entry name" value="COREPRESSOR OF PANGOLIN, ISOFORM A-RELATED"/>
    <property type="match status" value="1"/>
</dbReference>
<reference evidence="3 4" key="1">
    <citation type="submission" date="2023-03" db="EMBL/GenBank/DDBJ databases">
        <title>High recombination rates correlate with genetic variation in Cardiocondyla obscurior ants.</title>
        <authorList>
            <person name="Errbii M."/>
        </authorList>
    </citation>
    <scope>NUCLEOTIDE SEQUENCE [LARGE SCALE GENOMIC DNA]</scope>
    <source>
        <strain evidence="3">Alpha-2009</strain>
        <tissue evidence="3">Whole body</tissue>
    </source>
</reference>
<dbReference type="InterPro" id="IPR013087">
    <property type="entry name" value="Znf_C2H2_type"/>
</dbReference>
<dbReference type="EMBL" id="JADYXP020000020">
    <property type="protein sequence ID" value="KAL0103994.1"/>
    <property type="molecule type" value="Genomic_DNA"/>
</dbReference>
<dbReference type="PROSITE" id="PS00028">
    <property type="entry name" value="ZINC_FINGER_C2H2_1"/>
    <property type="match status" value="1"/>
</dbReference>